<sequence>MSVYITRDMVRRASYADRHYGEQSILAPFARFLSRAWRQRRAIAALEALDDHMLRDIGLERADIREAVRDPQRFRAGAARRAALRGYGRSEPRGGYAPVRNTPA</sequence>
<dbReference type="Proteomes" id="UP000186019">
    <property type="component" value="Unassembled WGS sequence"/>
</dbReference>
<name>A0A1N7FTV6_9RHOB</name>
<dbReference type="EMBL" id="FTNV01000001">
    <property type="protein sequence ID" value="SIS03779.1"/>
    <property type="molecule type" value="Genomic_DNA"/>
</dbReference>
<evidence type="ECO:0000313" key="2">
    <source>
        <dbReference type="EMBL" id="SIS03779.1"/>
    </source>
</evidence>
<organism evidence="2 3">
    <name type="scientific">Roseovarius nanhaiticus</name>
    <dbReference type="NCBI Taxonomy" id="573024"/>
    <lineage>
        <taxon>Bacteria</taxon>
        <taxon>Pseudomonadati</taxon>
        <taxon>Pseudomonadota</taxon>
        <taxon>Alphaproteobacteria</taxon>
        <taxon>Rhodobacterales</taxon>
        <taxon>Roseobacteraceae</taxon>
        <taxon>Roseovarius</taxon>
    </lineage>
</organism>
<dbReference type="RefSeq" id="WP_076532105.1">
    <property type="nucleotide sequence ID" value="NZ_FOAC01000001.1"/>
</dbReference>
<feature type="domain" description="YjiS-like" evidence="1">
    <location>
        <begin position="31"/>
        <end position="65"/>
    </location>
</feature>
<keyword evidence="3" id="KW-1185">Reference proteome</keyword>
<gene>
    <name evidence="2" type="ORF">SAMN05421666_1369</name>
</gene>
<protein>
    <recommendedName>
        <fullName evidence="1">YjiS-like domain-containing protein</fullName>
    </recommendedName>
</protein>
<dbReference type="AlphaFoldDB" id="A0A1N7FTV6"/>
<dbReference type="InterPro" id="IPR009506">
    <property type="entry name" value="YjiS-like"/>
</dbReference>
<evidence type="ECO:0000259" key="1">
    <source>
        <dbReference type="Pfam" id="PF06568"/>
    </source>
</evidence>
<dbReference type="Pfam" id="PF06568">
    <property type="entry name" value="YjiS-like"/>
    <property type="match status" value="1"/>
</dbReference>
<reference evidence="3" key="1">
    <citation type="submission" date="2017-01" db="EMBL/GenBank/DDBJ databases">
        <authorList>
            <person name="Varghese N."/>
            <person name="Submissions S."/>
        </authorList>
    </citation>
    <scope>NUCLEOTIDE SEQUENCE [LARGE SCALE GENOMIC DNA]</scope>
    <source>
        <strain evidence="3">DSM 29590</strain>
    </source>
</reference>
<proteinExistence type="predicted"/>
<evidence type="ECO:0000313" key="3">
    <source>
        <dbReference type="Proteomes" id="UP000186019"/>
    </source>
</evidence>
<accession>A0A1N7FTV6</accession>